<gene>
    <name evidence="1" type="ORF">SDC9_209236</name>
</gene>
<proteinExistence type="predicted"/>
<dbReference type="AlphaFoldDB" id="A0A645JFQ0"/>
<dbReference type="EMBL" id="VSSQ01138191">
    <property type="protein sequence ID" value="MPN61499.1"/>
    <property type="molecule type" value="Genomic_DNA"/>
</dbReference>
<protein>
    <recommendedName>
        <fullName evidence="2">Organic solvent tolerance-like N-terminal domain-containing protein</fullName>
    </recommendedName>
</protein>
<organism evidence="1">
    <name type="scientific">bioreactor metagenome</name>
    <dbReference type="NCBI Taxonomy" id="1076179"/>
    <lineage>
        <taxon>unclassified sequences</taxon>
        <taxon>metagenomes</taxon>
        <taxon>ecological metagenomes</taxon>
    </lineage>
</organism>
<comment type="caution">
    <text evidence="1">The sequence shown here is derived from an EMBL/GenBank/DDBJ whole genome shotgun (WGS) entry which is preliminary data.</text>
</comment>
<evidence type="ECO:0008006" key="2">
    <source>
        <dbReference type="Google" id="ProtNLM"/>
    </source>
</evidence>
<name>A0A645JFQ0_9ZZZZ</name>
<reference evidence="1" key="1">
    <citation type="submission" date="2019-08" db="EMBL/GenBank/DDBJ databases">
        <authorList>
            <person name="Kucharzyk K."/>
            <person name="Murdoch R.W."/>
            <person name="Higgins S."/>
            <person name="Loffler F."/>
        </authorList>
    </citation>
    <scope>NUCLEOTIDE SEQUENCE</scope>
</reference>
<accession>A0A645JFQ0</accession>
<sequence>MKTNIDDDPLALKNAALVPARISLTDSLDLTRVLCRNNVLFSRKGEDGKSQQAGGHQADYVVADRVMVVTGKPGEQPWMSAEGRRMYSDRIFVNTEDGRMWGDGNIRTVEEK</sequence>
<dbReference type="Gene3D" id="2.60.450.10">
    <property type="entry name" value="Lipopolysaccharide (LPS) transport protein A like domain"/>
    <property type="match status" value="1"/>
</dbReference>
<evidence type="ECO:0000313" key="1">
    <source>
        <dbReference type="EMBL" id="MPN61499.1"/>
    </source>
</evidence>